<dbReference type="InterPro" id="IPR011771">
    <property type="entry name" value="BchH"/>
</dbReference>
<dbReference type="NCBIfam" id="TIGR02025">
    <property type="entry name" value="BchH"/>
    <property type="match status" value="1"/>
</dbReference>
<keyword evidence="5" id="KW-0547">Nucleotide-binding</keyword>
<keyword evidence="6" id="KW-0067">ATP-binding</keyword>
<dbReference type="KEGG" id="blag:BLTE_02080"/>
<dbReference type="InterPro" id="IPR003672">
    <property type="entry name" value="CobN/Mg_chltase"/>
</dbReference>
<reference evidence="12 13" key="1">
    <citation type="submission" date="2018-08" db="EMBL/GenBank/DDBJ databases">
        <title>Complete genome sequencing of Blastochloris tepida GI.</title>
        <authorList>
            <person name="Tsukatani Y."/>
            <person name="Mori H."/>
        </authorList>
    </citation>
    <scope>NUCLEOTIDE SEQUENCE [LARGE SCALE GENOMIC DNA]</scope>
    <source>
        <strain evidence="12 13">GI</strain>
    </source>
</reference>
<comment type="catalytic activity">
    <reaction evidence="9">
        <text>protoporphyrin IX + Mg(2+) + ATP + H2O = Mg-protoporphyrin IX + ADP + phosphate + 3 H(+)</text>
        <dbReference type="Rhea" id="RHEA:13961"/>
        <dbReference type="ChEBI" id="CHEBI:15377"/>
        <dbReference type="ChEBI" id="CHEBI:15378"/>
        <dbReference type="ChEBI" id="CHEBI:18420"/>
        <dbReference type="ChEBI" id="CHEBI:30616"/>
        <dbReference type="ChEBI" id="CHEBI:43474"/>
        <dbReference type="ChEBI" id="CHEBI:57306"/>
        <dbReference type="ChEBI" id="CHEBI:60492"/>
        <dbReference type="ChEBI" id="CHEBI:456216"/>
        <dbReference type="EC" id="6.6.1.1"/>
    </reaction>
</comment>
<protein>
    <recommendedName>
        <fullName evidence="2">magnesium chelatase</fullName>
        <ecNumber evidence="2">6.6.1.1</ecNumber>
    </recommendedName>
</protein>
<gene>
    <name evidence="12" type="primary">bchH</name>
    <name evidence="12" type="ORF">BLTE_02080</name>
</gene>
<evidence type="ECO:0000256" key="9">
    <source>
        <dbReference type="ARBA" id="ARBA00048693"/>
    </source>
</evidence>
<evidence type="ECO:0000313" key="12">
    <source>
        <dbReference type="EMBL" id="BBF91523.1"/>
    </source>
</evidence>
<proteinExistence type="inferred from homology"/>
<evidence type="ECO:0000256" key="2">
    <source>
        <dbReference type="ARBA" id="ARBA00012825"/>
    </source>
</evidence>
<dbReference type="PANTHER" id="PTHR44119:SF1">
    <property type="entry name" value="MAGNESIUM-CHELATASE SUBUNIT CHLH, CHLOROPLASTIC"/>
    <property type="match status" value="1"/>
</dbReference>
<organism evidence="12 13">
    <name type="scientific">Blastochloris tepida</name>
    <dbReference type="NCBI Taxonomy" id="2233851"/>
    <lineage>
        <taxon>Bacteria</taxon>
        <taxon>Pseudomonadati</taxon>
        <taxon>Pseudomonadota</taxon>
        <taxon>Alphaproteobacteria</taxon>
        <taxon>Hyphomicrobiales</taxon>
        <taxon>Blastochloridaceae</taxon>
        <taxon>Blastochloris</taxon>
    </lineage>
</organism>
<dbReference type="GO" id="GO:0005524">
    <property type="term" value="F:ATP binding"/>
    <property type="evidence" value="ECO:0007669"/>
    <property type="project" value="UniProtKB-KW"/>
</dbReference>
<evidence type="ECO:0000256" key="6">
    <source>
        <dbReference type="ARBA" id="ARBA00022840"/>
    </source>
</evidence>
<dbReference type="RefSeq" id="WP_126396803.1">
    <property type="nucleotide sequence ID" value="NZ_AP018907.1"/>
</dbReference>
<evidence type="ECO:0000256" key="7">
    <source>
        <dbReference type="ARBA" id="ARBA00023171"/>
    </source>
</evidence>
<dbReference type="AlphaFoldDB" id="A0A348FW40"/>
<evidence type="ECO:0000259" key="11">
    <source>
        <dbReference type="Pfam" id="PF11965"/>
    </source>
</evidence>
<dbReference type="EMBL" id="AP018907">
    <property type="protein sequence ID" value="BBF91523.1"/>
    <property type="molecule type" value="Genomic_DNA"/>
</dbReference>
<keyword evidence="3" id="KW-0602">Photosynthesis</keyword>
<dbReference type="Pfam" id="PF11965">
    <property type="entry name" value="DUF3479"/>
    <property type="match status" value="1"/>
</dbReference>
<sequence>MQKRTSAADTTGIRVVIVTLDNHLSSAAERASATLRRELPGLTLTLHAATEYQADAEALERCRADIEKADIIIATMLFMEDHIQPVLPWLEKRRDDCDAMVVCMSAADVSKLTRLGRFKMGEGGGALGFLKRLRGKDSSKPGGSAGAQQMKMLRRIPKILRFIPGTAQDVRAYFLTMQYWMAGSEENVANMVRLLVDRYADGPRKGLRGALKAAAPLEYPEVGVYHPRMKDKIGERADKLPTVPGARGKVGLLVMRSYVLAGNAGHYDGVIKAIEARGLSVVPCFACGLDARPAVEQFFLDHGRPTVDAVVSLTGFSLVGGPAYNDSKAAQEVLAKLDVPYLSVTPVEFQTIEQWEANERGLLPVEATMMVAIPELDGATGSMVFGGRSVAASDEQARDMQPHEERAAMLAARVDRMISLRKRARAERKIAIVLFNFPPNAGNTGTAAYLSVFASLFNTLTAMKAAGYQVEVPESVDALRERIVNGNASRYGAHANVHLRIPAADHVKREPHLAELEKMWGPAPGKQQSDGSSIFLLGEQFGNVFVGVQPAFGYEGDPMRLLFEKGFVPTHAFTAFYRWIREDFGADAVLHFGTHGALEFMPGKQAGLSAACWPDRLIGDLPNLYLYASNNPSEGTLAKRRGNATLISYLTPPIAHAGLYRGLLELKGSIERWRQLPPEAAAERRELAVLIQAQAATVDLAQAEPAWEEAEVDQRILALNTAVLELEYTLIPHGLHVIGEAASPAERVDLLLSVAEATHGLKPSREAIEALVEGAPADQALAMSGLAHDETTLAVFRELAETDRLLAKDHEIEAVLRALDGRFIPPAPGGDLLRTPAILPTGRNLHGFDPFRIPSAFAIKDGAQQAARLLARYVEDGNPFPESIALVLWGTDNLKSEGGPIAQALALIGAKPRYDNYGRLCGAQLIPLAELGRPRVDVVMTLSGIFRDLLPLQIKLLAEASYLAATAEEPEELNFVRKHVLAYQKANNCDIDTAALRVFSNADGAYGSNVNQLIGNSRWEDEDELAETYTRRKCYAYGRTGGAVRQPELLTSVLSNVQLAYQNLESVELGVTTIDHYFDTLGGISRAVKRSKGGSDLPVYIGDQTRGDGVVRTLGEQVALETRTRMLNPKWYEGMLKHGYEGVRQIEEHVTNTMGWSATTGQVAPWVYQQLTQTYMLDDEMRQRMAALNPTASAKVANRLLEAHARNYWNPDPETLEALRRAGEELEDRLEGVGVDVAA</sequence>
<name>A0A348FW40_9HYPH</name>
<evidence type="ECO:0000256" key="3">
    <source>
        <dbReference type="ARBA" id="ARBA00022531"/>
    </source>
</evidence>
<evidence type="ECO:0000256" key="5">
    <source>
        <dbReference type="ARBA" id="ARBA00022741"/>
    </source>
</evidence>
<evidence type="ECO:0000256" key="8">
    <source>
        <dbReference type="ARBA" id="ARBA00023444"/>
    </source>
</evidence>
<dbReference type="GO" id="GO:0016851">
    <property type="term" value="F:magnesium chelatase activity"/>
    <property type="evidence" value="ECO:0007669"/>
    <property type="project" value="UniProtKB-EC"/>
</dbReference>
<feature type="domain" description="Magnesium chelatase subunit H N-terminal" evidence="11">
    <location>
        <begin position="14"/>
        <end position="174"/>
    </location>
</feature>
<evidence type="ECO:0000256" key="4">
    <source>
        <dbReference type="ARBA" id="ARBA00022598"/>
    </source>
</evidence>
<evidence type="ECO:0000259" key="10">
    <source>
        <dbReference type="Pfam" id="PF02514"/>
    </source>
</evidence>
<dbReference type="Pfam" id="PF02514">
    <property type="entry name" value="CobN-Mg_chel"/>
    <property type="match status" value="1"/>
</dbReference>
<keyword evidence="13" id="KW-1185">Reference proteome</keyword>
<dbReference type="PANTHER" id="PTHR44119">
    <property type="entry name" value="MAGNESIUM-CHELATASE SUBUNIT CHLH, CHLOROPLASTIC"/>
    <property type="match status" value="1"/>
</dbReference>
<feature type="domain" description="CobN/magnesium chelatase" evidence="10">
    <location>
        <begin position="178"/>
        <end position="1216"/>
    </location>
</feature>
<dbReference type="GO" id="GO:0015979">
    <property type="term" value="P:photosynthesis"/>
    <property type="evidence" value="ECO:0007669"/>
    <property type="project" value="UniProtKB-KW"/>
</dbReference>
<dbReference type="NCBIfam" id="NF009942">
    <property type="entry name" value="PRK13405.1"/>
    <property type="match status" value="1"/>
</dbReference>
<dbReference type="InterPro" id="IPR022571">
    <property type="entry name" value="Mg_chelatase_H_N"/>
</dbReference>
<dbReference type="EC" id="6.6.1.1" evidence="2"/>
<dbReference type="GO" id="GO:0015995">
    <property type="term" value="P:chlorophyll biosynthetic process"/>
    <property type="evidence" value="ECO:0007669"/>
    <property type="project" value="UniProtKB-KW"/>
</dbReference>
<dbReference type="Proteomes" id="UP000266934">
    <property type="component" value="Chromosome"/>
</dbReference>
<evidence type="ECO:0000313" key="13">
    <source>
        <dbReference type="Proteomes" id="UP000266934"/>
    </source>
</evidence>
<dbReference type="CDD" id="cd10150">
    <property type="entry name" value="CobN_like"/>
    <property type="match status" value="1"/>
</dbReference>
<accession>A0A348FW40</accession>
<comment type="pathway">
    <text evidence="8">Porphyrin-containing compound metabolism.</text>
</comment>
<keyword evidence="4" id="KW-0436">Ligase</keyword>
<comment type="similarity">
    <text evidence="1">Belongs to the Mg-chelatase subunit H family.</text>
</comment>
<dbReference type="OrthoDB" id="9757976at2"/>
<evidence type="ECO:0000256" key="1">
    <source>
        <dbReference type="ARBA" id="ARBA00010851"/>
    </source>
</evidence>
<keyword evidence="7" id="KW-0149">Chlorophyll biosynthesis</keyword>